<keyword evidence="5 7" id="KW-1133">Transmembrane helix</keyword>
<keyword evidence="4" id="KW-0769">Symport</keyword>
<evidence type="ECO:0000256" key="2">
    <source>
        <dbReference type="ARBA" id="ARBA00006528"/>
    </source>
</evidence>
<dbReference type="Gene3D" id="1.20.1530.20">
    <property type="match status" value="2"/>
</dbReference>
<dbReference type="GO" id="GO:0015293">
    <property type="term" value="F:symporter activity"/>
    <property type="evidence" value="ECO:0007669"/>
    <property type="project" value="UniProtKB-KW"/>
</dbReference>
<evidence type="ECO:0000256" key="4">
    <source>
        <dbReference type="ARBA" id="ARBA00022847"/>
    </source>
</evidence>
<accession>A0A482VBL5</accession>
<dbReference type="InterPro" id="IPR002657">
    <property type="entry name" value="BilAc:Na_symport/Acr3"/>
</dbReference>
<dbReference type="InterPro" id="IPR038770">
    <property type="entry name" value="Na+/solute_symporter_sf"/>
</dbReference>
<feature type="transmembrane region" description="Helical" evidence="7">
    <location>
        <begin position="158"/>
        <end position="177"/>
    </location>
</feature>
<evidence type="ECO:0000313" key="8">
    <source>
        <dbReference type="EMBL" id="RZB40634.1"/>
    </source>
</evidence>
<comment type="caution">
    <text evidence="8">The sequence shown here is derived from an EMBL/GenBank/DDBJ whole genome shotgun (WGS) entry which is preliminary data.</text>
</comment>
<dbReference type="PANTHER" id="PTHR10361">
    <property type="entry name" value="SODIUM-BILE ACID COTRANSPORTER"/>
    <property type="match status" value="1"/>
</dbReference>
<sequence length="219" mass="24113">QKNIVSITNVKSCTGLGQNWSRHCAHPPNIALDRLGKILFPYNPEMQLGMFFTGVSPAGGASNIWTVVLDGNIDLSITMTTISTLAAFGMMPLFELFSWQIVIAGMELPYLGYLLGYCMAKLLKQPPPDCLAIATETGIAIFLLRFTLPQPETDLTTVAPVAVATMTPLPLLIMFFYKKIQTRISPSYRKLNVKNAVKDSNTDNNFNAPKDDRLIPTIS</sequence>
<keyword evidence="9" id="KW-1185">Reference proteome</keyword>
<keyword evidence="6 7" id="KW-0472">Membrane</keyword>
<keyword evidence="3 7" id="KW-0812">Transmembrane</keyword>
<organism evidence="8 9">
    <name type="scientific">Asbolus verrucosus</name>
    <name type="common">Desert ironclad beetle</name>
    <dbReference type="NCBI Taxonomy" id="1661398"/>
    <lineage>
        <taxon>Eukaryota</taxon>
        <taxon>Metazoa</taxon>
        <taxon>Ecdysozoa</taxon>
        <taxon>Arthropoda</taxon>
        <taxon>Hexapoda</taxon>
        <taxon>Insecta</taxon>
        <taxon>Pterygota</taxon>
        <taxon>Neoptera</taxon>
        <taxon>Endopterygota</taxon>
        <taxon>Coleoptera</taxon>
        <taxon>Polyphaga</taxon>
        <taxon>Cucujiformia</taxon>
        <taxon>Tenebrionidae</taxon>
        <taxon>Pimeliinae</taxon>
        <taxon>Asbolus</taxon>
    </lineage>
</organism>
<comment type="subcellular location">
    <subcellularLocation>
        <location evidence="1">Membrane</location>
        <topology evidence="1">Multi-pass membrane protein</topology>
    </subcellularLocation>
</comment>
<dbReference type="AlphaFoldDB" id="A0A482VBL5"/>
<reference evidence="8 9" key="1">
    <citation type="submission" date="2017-03" db="EMBL/GenBank/DDBJ databases">
        <title>Genome of the blue death feigning beetle - Asbolus verrucosus.</title>
        <authorList>
            <person name="Rider S.D."/>
        </authorList>
    </citation>
    <scope>NUCLEOTIDE SEQUENCE [LARGE SCALE GENOMIC DNA]</scope>
    <source>
        <strain evidence="8">Butters</strain>
        <tissue evidence="8">Head and leg muscle</tissue>
    </source>
</reference>
<dbReference type="InterPro" id="IPR004710">
    <property type="entry name" value="Bilac:Na_transpt"/>
</dbReference>
<proteinExistence type="inferred from homology"/>
<dbReference type="Pfam" id="PF01758">
    <property type="entry name" value="SBF"/>
    <property type="match status" value="1"/>
</dbReference>
<evidence type="ECO:0000256" key="6">
    <source>
        <dbReference type="ARBA" id="ARBA00023136"/>
    </source>
</evidence>
<feature type="non-terminal residue" evidence="8">
    <location>
        <position position="1"/>
    </location>
</feature>
<keyword evidence="4" id="KW-0813">Transport</keyword>
<evidence type="ECO:0000256" key="5">
    <source>
        <dbReference type="ARBA" id="ARBA00022989"/>
    </source>
</evidence>
<name>A0A482VBL5_ASBVE</name>
<dbReference type="OrthoDB" id="203097at2759"/>
<gene>
    <name evidence="8" type="ORF">BDFB_013860</name>
</gene>
<evidence type="ECO:0000256" key="3">
    <source>
        <dbReference type="ARBA" id="ARBA00022692"/>
    </source>
</evidence>
<evidence type="ECO:0000256" key="1">
    <source>
        <dbReference type="ARBA" id="ARBA00004141"/>
    </source>
</evidence>
<evidence type="ECO:0000313" key="9">
    <source>
        <dbReference type="Proteomes" id="UP000292052"/>
    </source>
</evidence>
<dbReference type="Proteomes" id="UP000292052">
    <property type="component" value="Unassembled WGS sequence"/>
</dbReference>
<evidence type="ECO:0000256" key="7">
    <source>
        <dbReference type="SAM" id="Phobius"/>
    </source>
</evidence>
<dbReference type="EMBL" id="QDEB01117197">
    <property type="protein sequence ID" value="RZB40634.1"/>
    <property type="molecule type" value="Genomic_DNA"/>
</dbReference>
<feature type="non-terminal residue" evidence="8">
    <location>
        <position position="219"/>
    </location>
</feature>
<protein>
    <submittedName>
        <fullName evidence="8">SBF domain containing protein</fullName>
    </submittedName>
</protein>
<dbReference type="PANTHER" id="PTHR10361:SF28">
    <property type="entry name" value="P3 PROTEIN-RELATED"/>
    <property type="match status" value="1"/>
</dbReference>
<comment type="similarity">
    <text evidence="2">Belongs to the bile acid:sodium symporter (BASS) (TC 2.A.28) family.</text>
</comment>
<dbReference type="GO" id="GO:0016020">
    <property type="term" value="C:membrane"/>
    <property type="evidence" value="ECO:0007669"/>
    <property type="project" value="UniProtKB-SubCell"/>
</dbReference>